<evidence type="ECO:0000256" key="1">
    <source>
        <dbReference type="SAM" id="MobiDB-lite"/>
    </source>
</evidence>
<reference evidence="5" key="1">
    <citation type="journal article" date="2018" name="Algal Res.">
        <title>Characterization of plant carbon substrate utilization by Auxenochlorella protothecoides.</title>
        <authorList>
            <person name="Vogler B.W."/>
            <person name="Starkenburg S.R."/>
            <person name="Sudasinghe N."/>
            <person name="Schambach J.Y."/>
            <person name="Rollin J.A."/>
            <person name="Pattathil S."/>
            <person name="Barry A.N."/>
        </authorList>
    </citation>
    <scope>NUCLEOTIDE SEQUENCE [LARGE SCALE GENOMIC DNA]</scope>
    <source>
        <strain evidence="5">UTEX 25</strain>
    </source>
</reference>
<feature type="compositionally biased region" description="Low complexity" evidence="1">
    <location>
        <begin position="557"/>
        <end position="567"/>
    </location>
</feature>
<dbReference type="Gene3D" id="2.30.30.140">
    <property type="match status" value="1"/>
</dbReference>
<feature type="region of interest" description="Disordered" evidence="1">
    <location>
        <begin position="1"/>
        <end position="31"/>
    </location>
</feature>
<dbReference type="PROSITE" id="PS50304">
    <property type="entry name" value="TUDOR"/>
    <property type="match status" value="1"/>
</dbReference>
<name>A0A3M7L4X2_AUXPR</name>
<sequence length="1278" mass="135296">MRPRLSPVRAHPGTPPVDDGELVTPDPAPEVLPLELGDAELREATGLQDGLAGSDFPAQDAADERAEEAAAAAAQDVDAAATRHWVSLPSLPASLAERPALRYAALGLGGFLALNVVLVGVKALRKALSPQQRRHRTVNKNQLVVTTLAQYLPSNRAGLAGSILGSLRFRTGFNNVEIFRKYLWYLLRERAFKQEAVDDLLALKAALQLTDSEVAAALRERAQRIYDKYGNVMLDTSGMTGAGIERKATSRALFSKLQYLTQVEGLLSPEAAKEVDLRKIFGATEDDVARLRIVSLQDVDLEALMEQSSAVEPKKEEPGAQLPGSTSCRFSHSSSPGPGWLRGVVKEVLSGDTLVVAGAVKSGIPPEKRLTLASLIAPRLGRRDGSTPDEPFAWDAREFLRKLTVGKPVVFRVEYTLDQSAGREFGSVFLNERDNVAVAVVAAGYAKVRPAGGQQSAFYENLARAQEQAEAKALGLWTKDAAALEAAVRDVTSSDAFDAASFLAATGKGKPVQALVEAVISGSMLRATLLPSLQPVAVMVAGVAAPSMGKRPDADAAEGAAAPQPEAGAREAKHFTEVRTLQREVKLTLEGVSQFGVLVASVSYPVGESGQGEDLASGLLPGRPGQGRGVEPEHDARRRLPPARGGARGAAGPRRRLARLRPAPTASAKLSDDFQGTVTEVVSGDCLMVRDAASGVERRVTLSSIRTPRMGGRDRAPEAWAAEARELLRSRLIGRPVRVSMEYTRRVGGGATDAAAAIAAVRGAPAGEERLMAFGSVLSGEGEARFNAAELLLQRGLAQLVRHRAEEERSAHYAALVAAEEAAKAAKRAQWGAREAPAPRVNDLSAPGAAQRARAHLPFLQRAGKVRGVVEHVLSANRLKVSVAKEGVTLAFSPSGVRCPARGQAASAGRAAVPEEPYWAEALAFVRDRVLQRDVVLEVEGVDRIGTFLGTLHVPAGKLDLGAALLAAGLAKLHPSFDASRHPELAAAEEAARSKKLKVWEKYEAPVTGAAEADEAGAGGQGETLEVVVTEVQDATSFYFQNAAEPRVTWIADELAALDLGATPPQTALLRAGDKCVARYEDGQWYRASVERVHAADPTAPEYDVYFVDFGNRQRAKGAAVRPMDAALAAVAPQATPATLAFVKAPGLDDEYGVDAASMLAELVGSGAKLSAVVESRERVQAAGKQWAAQAAVKLHLTLRSGAEGESSVNAKLVAAGLARLAAPKGRGSSSPALEEVRAAQDQARRSRVGLWRYGDPGSDSEEEGGSYPKLRSAGPRR</sequence>
<dbReference type="SMART" id="SM00318">
    <property type="entry name" value="SNc"/>
    <property type="match status" value="4"/>
</dbReference>
<dbReference type="AlphaFoldDB" id="A0A3M7L4X2"/>
<protein>
    <submittedName>
        <fullName evidence="4">Uncharacterized protein</fullName>
    </submittedName>
</protein>
<dbReference type="GO" id="GO:0005634">
    <property type="term" value="C:nucleus"/>
    <property type="evidence" value="ECO:0007669"/>
    <property type="project" value="TreeGrafter"/>
</dbReference>
<feature type="domain" description="TNase-like" evidence="3">
    <location>
        <begin position="339"/>
        <end position="479"/>
    </location>
</feature>
<evidence type="ECO:0000313" key="5">
    <source>
        <dbReference type="Proteomes" id="UP000279271"/>
    </source>
</evidence>
<feature type="compositionally biased region" description="Basic and acidic residues" evidence="1">
    <location>
        <begin position="1235"/>
        <end position="1245"/>
    </location>
</feature>
<dbReference type="SUPFAM" id="SSF50199">
    <property type="entry name" value="Staphylococcal nuclease"/>
    <property type="match status" value="5"/>
</dbReference>
<feature type="domain" description="TNase-like" evidence="3">
    <location>
        <begin position="672"/>
        <end position="833"/>
    </location>
</feature>
<dbReference type="GO" id="GO:0004518">
    <property type="term" value="F:nuclease activity"/>
    <property type="evidence" value="ECO:0007669"/>
    <property type="project" value="TreeGrafter"/>
</dbReference>
<feature type="region of interest" description="Disordered" evidence="1">
    <location>
        <begin position="1224"/>
        <end position="1278"/>
    </location>
</feature>
<dbReference type="InterPro" id="IPR055241">
    <property type="entry name" value="Armadillo_rpt_dom"/>
</dbReference>
<dbReference type="Gene3D" id="2.40.50.90">
    <property type="match status" value="5"/>
</dbReference>
<dbReference type="Pfam" id="PF00567">
    <property type="entry name" value="TUDOR"/>
    <property type="match status" value="1"/>
</dbReference>
<feature type="region of interest" description="Disordered" evidence="1">
    <location>
        <begin position="547"/>
        <end position="572"/>
    </location>
</feature>
<organism evidence="4 5">
    <name type="scientific">Auxenochlorella protothecoides</name>
    <name type="common">Green microalga</name>
    <name type="synonym">Chlorella protothecoides</name>
    <dbReference type="NCBI Taxonomy" id="3075"/>
    <lineage>
        <taxon>Eukaryota</taxon>
        <taxon>Viridiplantae</taxon>
        <taxon>Chlorophyta</taxon>
        <taxon>core chlorophytes</taxon>
        <taxon>Trebouxiophyceae</taxon>
        <taxon>Chlorellales</taxon>
        <taxon>Chlorellaceae</taxon>
        <taxon>Auxenochlorella</taxon>
    </lineage>
</organism>
<dbReference type="GO" id="GO:0003723">
    <property type="term" value="F:RNA binding"/>
    <property type="evidence" value="ECO:0007669"/>
    <property type="project" value="TreeGrafter"/>
</dbReference>
<dbReference type="Pfam" id="PF00565">
    <property type="entry name" value="SNase"/>
    <property type="match status" value="4"/>
</dbReference>
<dbReference type="Proteomes" id="UP000279271">
    <property type="component" value="Unassembled WGS sequence"/>
</dbReference>
<dbReference type="InterPro" id="IPR016071">
    <property type="entry name" value="Staphylococal_nuclease_OB-fold"/>
</dbReference>
<comment type="caution">
    <text evidence="4">The sequence shown here is derived from an EMBL/GenBank/DDBJ whole genome shotgun (WGS) entry which is preliminary data.</text>
</comment>
<dbReference type="FunFam" id="2.40.50.90:FF:000018">
    <property type="entry name" value="Ribonuclease"/>
    <property type="match status" value="1"/>
</dbReference>
<dbReference type="PANTHER" id="PTHR12302:SF2">
    <property type="entry name" value="STAPHYLOCOCCAL NUCLEASE DOMAIN-CONTAINING PROTEIN 1"/>
    <property type="match status" value="1"/>
</dbReference>
<dbReference type="GO" id="GO:0006402">
    <property type="term" value="P:mRNA catabolic process"/>
    <property type="evidence" value="ECO:0007669"/>
    <property type="project" value="TreeGrafter"/>
</dbReference>
<dbReference type="GO" id="GO:0005829">
    <property type="term" value="C:cytosol"/>
    <property type="evidence" value="ECO:0007669"/>
    <property type="project" value="TreeGrafter"/>
</dbReference>
<evidence type="ECO:0000259" key="3">
    <source>
        <dbReference type="PROSITE" id="PS50830"/>
    </source>
</evidence>
<dbReference type="EMBL" id="QOKY01000130">
    <property type="protein sequence ID" value="RMZ57020.1"/>
    <property type="molecule type" value="Genomic_DNA"/>
</dbReference>
<dbReference type="SUPFAM" id="SSF63748">
    <property type="entry name" value="Tudor/PWWP/MBT"/>
    <property type="match status" value="1"/>
</dbReference>
<accession>A0A3M7L4X2</accession>
<feature type="compositionally biased region" description="Polar residues" evidence="1">
    <location>
        <begin position="323"/>
        <end position="334"/>
    </location>
</feature>
<feature type="domain" description="TNase-like" evidence="3">
    <location>
        <begin position="864"/>
        <end position="1002"/>
    </location>
</feature>
<dbReference type="PROSITE" id="PS50830">
    <property type="entry name" value="TNASE_3"/>
    <property type="match status" value="3"/>
</dbReference>
<feature type="region of interest" description="Disordered" evidence="1">
    <location>
        <begin position="608"/>
        <end position="671"/>
    </location>
</feature>
<gene>
    <name evidence="4" type="ORF">APUTEX25_002252</name>
</gene>
<dbReference type="PANTHER" id="PTHR12302">
    <property type="entry name" value="EBNA2 BINDING PROTEIN P100"/>
    <property type="match status" value="1"/>
</dbReference>
<feature type="region of interest" description="Disordered" evidence="1">
    <location>
        <begin position="308"/>
        <end position="334"/>
    </location>
</feature>
<evidence type="ECO:0000313" key="4">
    <source>
        <dbReference type="EMBL" id="RMZ57020.1"/>
    </source>
</evidence>
<dbReference type="Pfam" id="PF22915">
    <property type="entry name" value="ARMH5"/>
    <property type="match status" value="1"/>
</dbReference>
<feature type="domain" description="Tudor" evidence="2">
    <location>
        <begin position="1069"/>
        <end position="1131"/>
    </location>
</feature>
<dbReference type="InterPro" id="IPR002999">
    <property type="entry name" value="Tudor"/>
</dbReference>
<proteinExistence type="predicted"/>
<dbReference type="InterPro" id="IPR035437">
    <property type="entry name" value="SNase_OB-fold_sf"/>
</dbReference>
<dbReference type="SMART" id="SM00333">
    <property type="entry name" value="TUDOR"/>
    <property type="match status" value="1"/>
</dbReference>
<evidence type="ECO:0000259" key="2">
    <source>
        <dbReference type="PROSITE" id="PS50304"/>
    </source>
</evidence>